<keyword evidence="3" id="KW-1185">Reference proteome</keyword>
<dbReference type="EMBL" id="AXCM01001903">
    <property type="status" value="NOT_ANNOTATED_CDS"/>
    <property type="molecule type" value="Genomic_DNA"/>
</dbReference>
<dbReference type="STRING" id="139723.A0A182MQH8"/>
<evidence type="ECO:0000313" key="3">
    <source>
        <dbReference type="Proteomes" id="UP000075883"/>
    </source>
</evidence>
<proteinExistence type="predicted"/>
<name>A0A182MQH8_9DIPT</name>
<evidence type="ECO:0000256" key="1">
    <source>
        <dbReference type="SAM" id="MobiDB-lite"/>
    </source>
</evidence>
<dbReference type="EnsemblMetazoa" id="ACUA023845-RA">
    <property type="protein sequence ID" value="ACUA023845-PA"/>
    <property type="gene ID" value="ACUA023845"/>
</dbReference>
<organism evidence="2 3">
    <name type="scientific">Anopheles culicifacies</name>
    <dbReference type="NCBI Taxonomy" id="139723"/>
    <lineage>
        <taxon>Eukaryota</taxon>
        <taxon>Metazoa</taxon>
        <taxon>Ecdysozoa</taxon>
        <taxon>Arthropoda</taxon>
        <taxon>Hexapoda</taxon>
        <taxon>Insecta</taxon>
        <taxon>Pterygota</taxon>
        <taxon>Neoptera</taxon>
        <taxon>Endopterygota</taxon>
        <taxon>Diptera</taxon>
        <taxon>Nematocera</taxon>
        <taxon>Culicoidea</taxon>
        <taxon>Culicidae</taxon>
        <taxon>Anophelinae</taxon>
        <taxon>Anopheles</taxon>
        <taxon>culicifacies species complex</taxon>
    </lineage>
</organism>
<dbReference type="AlphaFoldDB" id="A0A182MQH8"/>
<reference evidence="2" key="2">
    <citation type="submission" date="2020-05" db="UniProtKB">
        <authorList>
            <consortium name="EnsemblMetazoa"/>
        </authorList>
    </citation>
    <scope>IDENTIFICATION</scope>
    <source>
        <strain evidence="2">A-37</strain>
    </source>
</reference>
<protein>
    <submittedName>
        <fullName evidence="2">Uncharacterized protein</fullName>
    </submittedName>
</protein>
<reference evidence="3" key="1">
    <citation type="submission" date="2013-09" db="EMBL/GenBank/DDBJ databases">
        <title>The Genome Sequence of Anopheles culicifacies species A.</title>
        <authorList>
            <consortium name="The Broad Institute Genomics Platform"/>
            <person name="Neafsey D.E."/>
            <person name="Besansky N."/>
            <person name="Howell P."/>
            <person name="Walton C."/>
            <person name="Young S.K."/>
            <person name="Zeng Q."/>
            <person name="Gargeya S."/>
            <person name="Fitzgerald M."/>
            <person name="Haas B."/>
            <person name="Abouelleil A."/>
            <person name="Allen A.W."/>
            <person name="Alvarado L."/>
            <person name="Arachchi H.M."/>
            <person name="Berlin A.M."/>
            <person name="Chapman S.B."/>
            <person name="Gainer-Dewar J."/>
            <person name="Goldberg J."/>
            <person name="Griggs A."/>
            <person name="Gujja S."/>
            <person name="Hansen M."/>
            <person name="Howarth C."/>
            <person name="Imamovic A."/>
            <person name="Ireland A."/>
            <person name="Larimer J."/>
            <person name="McCowan C."/>
            <person name="Murphy C."/>
            <person name="Pearson M."/>
            <person name="Poon T.W."/>
            <person name="Priest M."/>
            <person name="Roberts A."/>
            <person name="Saif S."/>
            <person name="Shea T."/>
            <person name="Sisk P."/>
            <person name="Sykes S."/>
            <person name="Wortman J."/>
            <person name="Nusbaum C."/>
            <person name="Birren B."/>
        </authorList>
    </citation>
    <scope>NUCLEOTIDE SEQUENCE [LARGE SCALE GENOMIC DNA]</scope>
    <source>
        <strain evidence="3">A-37</strain>
    </source>
</reference>
<feature type="compositionally biased region" description="Low complexity" evidence="1">
    <location>
        <begin position="111"/>
        <end position="127"/>
    </location>
</feature>
<dbReference type="Proteomes" id="UP000075883">
    <property type="component" value="Unassembled WGS sequence"/>
</dbReference>
<feature type="region of interest" description="Disordered" evidence="1">
    <location>
        <begin position="98"/>
        <end position="137"/>
    </location>
</feature>
<sequence>MGITECSLLMYTATQYDYSNVGRLDTSRTKSQISKVTAPGLSVGTPLLLKQIKGSQNKEFEERINDAIKRTTRKRKFAALSDNSSCLESDDSCDSSRLQAAWNGDNQDTQSNHSEGSESSGNNSTNSDAKSMVHLKHSSNPLKRYTALITLACAKVAGVSKSDNNLTNNDDQSISLLKNSTDPLKRYNALLELTDAKIPVVYNKRMVRKFPTKDRTPEEVEMRRRYTESNQIFRSRIKMAEHLMEKEANELSTANTAHKHMIASQLVYANELSKLLDMRPVDLK</sequence>
<accession>A0A182MQH8</accession>
<evidence type="ECO:0000313" key="2">
    <source>
        <dbReference type="EnsemblMetazoa" id="ACUA023845-PA"/>
    </source>
</evidence>
<dbReference type="VEuPathDB" id="VectorBase:ACUA023845"/>